<organism evidence="1">
    <name type="scientific">uncultured Rubrobacteraceae bacterium</name>
    <dbReference type="NCBI Taxonomy" id="349277"/>
    <lineage>
        <taxon>Bacteria</taxon>
        <taxon>Bacillati</taxon>
        <taxon>Actinomycetota</taxon>
        <taxon>Rubrobacteria</taxon>
        <taxon>Rubrobacterales</taxon>
        <taxon>Rubrobacteraceae</taxon>
        <taxon>environmental samples</taxon>
    </lineage>
</organism>
<accession>A0A6J4PSS4</accession>
<protein>
    <submittedName>
        <fullName evidence="1">Uncharacterized protein</fullName>
    </submittedName>
</protein>
<gene>
    <name evidence="1" type="ORF">AVDCRST_MAG03-2680</name>
</gene>
<name>A0A6J4PSS4_9ACTN</name>
<proteinExistence type="predicted"/>
<reference evidence="1" key="1">
    <citation type="submission" date="2020-02" db="EMBL/GenBank/DDBJ databases">
        <authorList>
            <person name="Meier V. D."/>
        </authorList>
    </citation>
    <scope>NUCLEOTIDE SEQUENCE</scope>
    <source>
        <strain evidence="1">AVDCRST_MAG03</strain>
    </source>
</reference>
<dbReference type="AlphaFoldDB" id="A0A6J4PSS4"/>
<evidence type="ECO:0000313" key="1">
    <source>
        <dbReference type="EMBL" id="CAA9423002.1"/>
    </source>
</evidence>
<sequence length="46" mass="5148">MGYRIGPHGPFVLPARGGELTVKVDGLGWLGVRTERFEETARFFAR</sequence>
<dbReference type="EMBL" id="CADCUT010000160">
    <property type="protein sequence ID" value="CAA9423002.1"/>
    <property type="molecule type" value="Genomic_DNA"/>
</dbReference>